<dbReference type="GO" id="GO:0003677">
    <property type="term" value="F:DNA binding"/>
    <property type="evidence" value="ECO:0007669"/>
    <property type="project" value="UniProtKB-KW"/>
</dbReference>
<proteinExistence type="predicted"/>
<name>A0A225MEK1_9BURK</name>
<keyword evidence="7" id="KW-1185">Reference proteome</keyword>
<keyword evidence="2" id="KW-0238">DNA-binding</keyword>
<protein>
    <recommendedName>
        <fullName evidence="5">HTH gntR-type domain-containing protein</fullName>
    </recommendedName>
</protein>
<comment type="caution">
    <text evidence="6">The sequence shown here is derived from an EMBL/GenBank/DDBJ whole genome shotgun (WGS) entry which is preliminary data.</text>
</comment>
<dbReference type="InterPro" id="IPR000524">
    <property type="entry name" value="Tscrpt_reg_HTH_GntR"/>
</dbReference>
<evidence type="ECO:0000256" key="2">
    <source>
        <dbReference type="ARBA" id="ARBA00023125"/>
    </source>
</evidence>
<dbReference type="EMBL" id="NJIH01000007">
    <property type="protein sequence ID" value="OWT59252.1"/>
    <property type="molecule type" value="Genomic_DNA"/>
</dbReference>
<feature type="compositionally biased region" description="Low complexity" evidence="4">
    <location>
        <begin position="33"/>
        <end position="43"/>
    </location>
</feature>
<sequence length="328" mass="36150">MLAETGVGASPLSSIGQQYNHQSNGSQPAVRMSAAGDSSGGASRNCLRSARHPAGSNALNNSHKSFTLCRHHKLCEFELQTVCQTNMRILPTTENTPLKAPKSVVRVVAPLRQQVYGILHEAIAQGHFKPGQRLVERELCETLQISRPLLREVLRNLEAEGLIRPVEPRGLEVARITIEDAHNIYEIRLALEGTAVAGFVRSASDAQRQALHVAFANFEEACKTEDSKLVHTSKNRFYEAILAGCNNPLLSDFLTSLHSRIQLLRGASLSEPNRLPNTLKELRAIHDAICANDEALAKRACNIHIRNAARVTKEALERQQQVVEEIES</sequence>
<dbReference type="InterPro" id="IPR008920">
    <property type="entry name" value="TF_FadR/GntR_C"/>
</dbReference>
<evidence type="ECO:0000313" key="6">
    <source>
        <dbReference type="EMBL" id="OWT59252.1"/>
    </source>
</evidence>
<dbReference type="PANTHER" id="PTHR43537:SF24">
    <property type="entry name" value="GLUCONATE OPERON TRANSCRIPTIONAL REPRESSOR"/>
    <property type="match status" value="1"/>
</dbReference>
<dbReference type="SUPFAM" id="SSF46785">
    <property type="entry name" value="Winged helix' DNA-binding domain"/>
    <property type="match status" value="1"/>
</dbReference>
<feature type="domain" description="HTH gntR-type" evidence="5">
    <location>
        <begin position="109"/>
        <end position="176"/>
    </location>
</feature>
<evidence type="ECO:0000256" key="3">
    <source>
        <dbReference type="ARBA" id="ARBA00023163"/>
    </source>
</evidence>
<dbReference type="SUPFAM" id="SSF48008">
    <property type="entry name" value="GntR ligand-binding domain-like"/>
    <property type="match status" value="1"/>
</dbReference>
<feature type="compositionally biased region" description="Polar residues" evidence="4">
    <location>
        <begin position="11"/>
        <end position="27"/>
    </location>
</feature>
<accession>A0A225MEK1</accession>
<dbReference type="SMART" id="SM00895">
    <property type="entry name" value="FCD"/>
    <property type="match status" value="1"/>
</dbReference>
<organism evidence="6 7">
    <name type="scientific">Candidimonas nitroreducens</name>
    <dbReference type="NCBI Taxonomy" id="683354"/>
    <lineage>
        <taxon>Bacteria</taxon>
        <taxon>Pseudomonadati</taxon>
        <taxon>Pseudomonadota</taxon>
        <taxon>Betaproteobacteria</taxon>
        <taxon>Burkholderiales</taxon>
        <taxon>Alcaligenaceae</taxon>
        <taxon>Candidimonas</taxon>
    </lineage>
</organism>
<dbReference type="Pfam" id="PF07729">
    <property type="entry name" value="FCD"/>
    <property type="match status" value="1"/>
</dbReference>
<dbReference type="Proteomes" id="UP000214603">
    <property type="component" value="Unassembled WGS sequence"/>
</dbReference>
<keyword evidence="1" id="KW-0805">Transcription regulation</keyword>
<dbReference type="PANTHER" id="PTHR43537">
    <property type="entry name" value="TRANSCRIPTIONAL REGULATOR, GNTR FAMILY"/>
    <property type="match status" value="1"/>
</dbReference>
<dbReference type="Gene3D" id="1.20.120.530">
    <property type="entry name" value="GntR ligand-binding domain-like"/>
    <property type="match status" value="1"/>
</dbReference>
<dbReference type="GO" id="GO:0003700">
    <property type="term" value="F:DNA-binding transcription factor activity"/>
    <property type="evidence" value="ECO:0007669"/>
    <property type="project" value="InterPro"/>
</dbReference>
<dbReference type="PRINTS" id="PR00035">
    <property type="entry name" value="HTHGNTR"/>
</dbReference>
<evidence type="ECO:0000256" key="4">
    <source>
        <dbReference type="SAM" id="MobiDB-lite"/>
    </source>
</evidence>
<dbReference type="PROSITE" id="PS50949">
    <property type="entry name" value="HTH_GNTR"/>
    <property type="match status" value="1"/>
</dbReference>
<feature type="region of interest" description="Disordered" evidence="4">
    <location>
        <begin position="1"/>
        <end position="60"/>
    </location>
</feature>
<dbReference type="InterPro" id="IPR011711">
    <property type="entry name" value="GntR_C"/>
</dbReference>
<evidence type="ECO:0000256" key="1">
    <source>
        <dbReference type="ARBA" id="ARBA00023015"/>
    </source>
</evidence>
<dbReference type="InterPro" id="IPR036390">
    <property type="entry name" value="WH_DNA-bd_sf"/>
</dbReference>
<dbReference type="Pfam" id="PF00392">
    <property type="entry name" value="GntR"/>
    <property type="match status" value="1"/>
</dbReference>
<dbReference type="CDD" id="cd07377">
    <property type="entry name" value="WHTH_GntR"/>
    <property type="match status" value="1"/>
</dbReference>
<keyword evidence="3" id="KW-0804">Transcription</keyword>
<evidence type="ECO:0000259" key="5">
    <source>
        <dbReference type="PROSITE" id="PS50949"/>
    </source>
</evidence>
<dbReference type="Gene3D" id="1.10.10.10">
    <property type="entry name" value="Winged helix-like DNA-binding domain superfamily/Winged helix DNA-binding domain"/>
    <property type="match status" value="1"/>
</dbReference>
<evidence type="ECO:0000313" key="7">
    <source>
        <dbReference type="Proteomes" id="UP000214603"/>
    </source>
</evidence>
<dbReference type="InterPro" id="IPR036388">
    <property type="entry name" value="WH-like_DNA-bd_sf"/>
</dbReference>
<dbReference type="AlphaFoldDB" id="A0A225MEK1"/>
<dbReference type="SMART" id="SM00345">
    <property type="entry name" value="HTH_GNTR"/>
    <property type="match status" value="1"/>
</dbReference>
<reference evidence="7" key="1">
    <citation type="submission" date="2017-06" db="EMBL/GenBank/DDBJ databases">
        <title>Herbaspirillum phytohormonus sp. nov., isolated from the root nodule of Robinia pseudoacacia in lead-zinc mine.</title>
        <authorList>
            <person name="Fan M."/>
            <person name="Lin Y."/>
        </authorList>
    </citation>
    <scope>NUCLEOTIDE SEQUENCE [LARGE SCALE GENOMIC DNA]</scope>
    <source>
        <strain evidence="7">SC-089</strain>
    </source>
</reference>
<gene>
    <name evidence="6" type="ORF">CEY11_13835</name>
</gene>